<comment type="caution">
    <text evidence="2">The sequence shown here is derived from an EMBL/GenBank/DDBJ whole genome shotgun (WGS) entry which is preliminary data.</text>
</comment>
<evidence type="ECO:0000256" key="1">
    <source>
        <dbReference type="SAM" id="MobiDB-lite"/>
    </source>
</evidence>
<proteinExistence type="predicted"/>
<evidence type="ECO:0000313" key="2">
    <source>
        <dbReference type="EMBL" id="KAK1261097.1"/>
    </source>
</evidence>
<evidence type="ECO:0000313" key="3">
    <source>
        <dbReference type="Proteomes" id="UP001179952"/>
    </source>
</evidence>
<feature type="region of interest" description="Disordered" evidence="1">
    <location>
        <begin position="1"/>
        <end position="26"/>
    </location>
</feature>
<reference evidence="2" key="2">
    <citation type="submission" date="2023-06" db="EMBL/GenBank/DDBJ databases">
        <authorList>
            <person name="Ma L."/>
            <person name="Liu K.-W."/>
            <person name="Li Z."/>
            <person name="Hsiao Y.-Y."/>
            <person name="Qi Y."/>
            <person name="Fu T."/>
            <person name="Tang G."/>
            <person name="Zhang D."/>
            <person name="Sun W.-H."/>
            <person name="Liu D.-K."/>
            <person name="Li Y."/>
            <person name="Chen G.-Z."/>
            <person name="Liu X.-D."/>
            <person name="Liao X.-Y."/>
            <person name="Jiang Y.-T."/>
            <person name="Yu X."/>
            <person name="Hao Y."/>
            <person name="Huang J."/>
            <person name="Zhao X.-W."/>
            <person name="Ke S."/>
            <person name="Chen Y.-Y."/>
            <person name="Wu W.-L."/>
            <person name="Hsu J.-L."/>
            <person name="Lin Y.-F."/>
            <person name="Huang M.-D."/>
            <person name="Li C.-Y."/>
            <person name="Huang L."/>
            <person name="Wang Z.-W."/>
            <person name="Zhao X."/>
            <person name="Zhong W.-Y."/>
            <person name="Peng D.-H."/>
            <person name="Ahmad S."/>
            <person name="Lan S."/>
            <person name="Zhang J.-S."/>
            <person name="Tsai W.-C."/>
            <person name="Van De Peer Y."/>
            <person name="Liu Z.-J."/>
        </authorList>
    </citation>
    <scope>NUCLEOTIDE SEQUENCE</scope>
    <source>
        <strain evidence="2">SCP</strain>
        <tissue evidence="2">Leaves</tissue>
    </source>
</reference>
<dbReference type="AlphaFoldDB" id="A0AAV9AAA9"/>
<reference evidence="2" key="1">
    <citation type="journal article" date="2023" name="Nat. Commun.">
        <title>Diploid and tetraploid genomes of Acorus and the evolution of monocots.</title>
        <authorList>
            <person name="Ma L."/>
            <person name="Liu K.W."/>
            <person name="Li Z."/>
            <person name="Hsiao Y.Y."/>
            <person name="Qi Y."/>
            <person name="Fu T."/>
            <person name="Tang G.D."/>
            <person name="Zhang D."/>
            <person name="Sun W.H."/>
            <person name="Liu D.K."/>
            <person name="Li Y."/>
            <person name="Chen G.Z."/>
            <person name="Liu X.D."/>
            <person name="Liao X.Y."/>
            <person name="Jiang Y.T."/>
            <person name="Yu X."/>
            <person name="Hao Y."/>
            <person name="Huang J."/>
            <person name="Zhao X.W."/>
            <person name="Ke S."/>
            <person name="Chen Y.Y."/>
            <person name="Wu W.L."/>
            <person name="Hsu J.L."/>
            <person name="Lin Y.F."/>
            <person name="Huang M.D."/>
            <person name="Li C.Y."/>
            <person name="Huang L."/>
            <person name="Wang Z.W."/>
            <person name="Zhao X."/>
            <person name="Zhong W.Y."/>
            <person name="Peng D.H."/>
            <person name="Ahmad S."/>
            <person name="Lan S."/>
            <person name="Zhang J.S."/>
            <person name="Tsai W.C."/>
            <person name="Van de Peer Y."/>
            <person name="Liu Z.J."/>
        </authorList>
    </citation>
    <scope>NUCLEOTIDE SEQUENCE</scope>
    <source>
        <strain evidence="2">SCP</strain>
    </source>
</reference>
<accession>A0AAV9AAA9</accession>
<sequence>MWGKDSEEQRGGQGEDQRGDDLQYEAPRGCTWGPTLLWRGGARGRRRLQYHGCLSYNSGVGEEVQGEGECLWGST</sequence>
<organism evidence="2 3">
    <name type="scientific">Acorus gramineus</name>
    <name type="common">Dwarf sweet flag</name>
    <dbReference type="NCBI Taxonomy" id="55184"/>
    <lineage>
        <taxon>Eukaryota</taxon>
        <taxon>Viridiplantae</taxon>
        <taxon>Streptophyta</taxon>
        <taxon>Embryophyta</taxon>
        <taxon>Tracheophyta</taxon>
        <taxon>Spermatophyta</taxon>
        <taxon>Magnoliopsida</taxon>
        <taxon>Liliopsida</taxon>
        <taxon>Acoraceae</taxon>
        <taxon>Acorus</taxon>
    </lineage>
</organism>
<dbReference type="Proteomes" id="UP001179952">
    <property type="component" value="Unassembled WGS sequence"/>
</dbReference>
<dbReference type="EMBL" id="JAUJYN010000011">
    <property type="protein sequence ID" value="KAK1261097.1"/>
    <property type="molecule type" value="Genomic_DNA"/>
</dbReference>
<gene>
    <name evidence="2" type="ORF">QJS04_geneDACA001930</name>
</gene>
<feature type="compositionally biased region" description="Basic and acidic residues" evidence="1">
    <location>
        <begin position="1"/>
        <end position="21"/>
    </location>
</feature>
<protein>
    <submittedName>
        <fullName evidence="2">Uncharacterized protein</fullName>
    </submittedName>
</protein>
<keyword evidence="3" id="KW-1185">Reference proteome</keyword>
<name>A0AAV9AAA9_ACOGR</name>